<evidence type="ECO:0000256" key="10">
    <source>
        <dbReference type="SAM" id="Phobius"/>
    </source>
</evidence>
<dbReference type="Gene3D" id="3.40.50.720">
    <property type="entry name" value="NAD(P)-binding Rossmann-like Domain"/>
    <property type="match status" value="2"/>
</dbReference>
<evidence type="ECO:0000256" key="1">
    <source>
        <dbReference type="ARBA" id="ARBA00004496"/>
    </source>
</evidence>
<comment type="catalytic activity">
    <reaction evidence="9">
        <text>a primary alcohol + NAD(+) = an aldehyde + NADH + H(+)</text>
        <dbReference type="Rhea" id="RHEA:10736"/>
        <dbReference type="ChEBI" id="CHEBI:15378"/>
        <dbReference type="ChEBI" id="CHEBI:15734"/>
        <dbReference type="ChEBI" id="CHEBI:17478"/>
        <dbReference type="ChEBI" id="CHEBI:57540"/>
        <dbReference type="ChEBI" id="CHEBI:57945"/>
        <dbReference type="EC" id="1.1.1.1"/>
    </reaction>
</comment>
<keyword evidence="12" id="KW-1185">Reference proteome</keyword>
<sequence length="284" mass="31316">MLDGSIPESMGHITYLKVLDLSLNNISGKIPDWLGKPQRLNNLNLSYNRLAGEVPSTQSFKSYRRRSFMGNADLCGSSALTELPSCEMLLMHKQRKYGRRVYLLVAIRVGSGLLCIVIVVVYIRRYYPKKAAFSEYTVAHVGFLAKINPVTLLDKVCVLSCEISTGLALSLLLTYILYVIVEQAIYIVTNLSYLCLKAAKGARVSGELRIIGVDLNANRFEGGSIAAMISAFECVHDGWGVAVQVGVPNKDGAFKMHPMNILNERTLKGTSFGNYKPRSGVVEK</sequence>
<dbReference type="GO" id="GO:0008270">
    <property type="term" value="F:zinc ion binding"/>
    <property type="evidence" value="ECO:0007669"/>
    <property type="project" value="TreeGrafter"/>
</dbReference>
<dbReference type="GO" id="GO:0046294">
    <property type="term" value="P:formaldehyde catabolic process"/>
    <property type="evidence" value="ECO:0007669"/>
    <property type="project" value="TreeGrafter"/>
</dbReference>
<dbReference type="AlphaFoldDB" id="A0A7J7MVU8"/>
<comment type="subcellular location">
    <subcellularLocation>
        <location evidence="1">Cytoplasm</location>
    </subcellularLocation>
</comment>
<dbReference type="Gene3D" id="3.80.10.10">
    <property type="entry name" value="Ribonuclease Inhibitor"/>
    <property type="match status" value="1"/>
</dbReference>
<comment type="similarity">
    <text evidence="2">Belongs to the zinc-containing alcohol dehydrogenase family.</text>
</comment>
<accession>A0A7J7MVU8</accession>
<evidence type="ECO:0000313" key="12">
    <source>
        <dbReference type="Proteomes" id="UP000541444"/>
    </source>
</evidence>
<evidence type="ECO:0000256" key="7">
    <source>
        <dbReference type="ARBA" id="ARBA00023027"/>
    </source>
</evidence>
<evidence type="ECO:0000313" key="11">
    <source>
        <dbReference type="EMBL" id="KAF6158964.1"/>
    </source>
</evidence>
<keyword evidence="7" id="KW-0520">NAD</keyword>
<evidence type="ECO:0000256" key="5">
    <source>
        <dbReference type="ARBA" id="ARBA00022723"/>
    </source>
</evidence>
<dbReference type="InterPro" id="IPR001611">
    <property type="entry name" value="Leu-rich_rpt"/>
</dbReference>
<evidence type="ECO:0000256" key="9">
    <source>
        <dbReference type="ARBA" id="ARBA00049243"/>
    </source>
</evidence>
<dbReference type="Proteomes" id="UP000541444">
    <property type="component" value="Unassembled WGS sequence"/>
</dbReference>
<keyword evidence="4" id="KW-0963">Cytoplasm</keyword>
<comment type="catalytic activity">
    <reaction evidence="8">
        <text>a secondary alcohol + NAD(+) = a ketone + NADH + H(+)</text>
        <dbReference type="Rhea" id="RHEA:10740"/>
        <dbReference type="ChEBI" id="CHEBI:15378"/>
        <dbReference type="ChEBI" id="CHEBI:17087"/>
        <dbReference type="ChEBI" id="CHEBI:35681"/>
        <dbReference type="ChEBI" id="CHEBI:57540"/>
        <dbReference type="ChEBI" id="CHEBI:57945"/>
        <dbReference type="EC" id="1.1.1.1"/>
    </reaction>
</comment>
<protein>
    <recommendedName>
        <fullName evidence="3">alcohol dehydrogenase</fullName>
        <ecNumber evidence="3">1.1.1.1</ecNumber>
    </recommendedName>
</protein>
<dbReference type="OrthoDB" id="417550at2759"/>
<dbReference type="EMBL" id="JACGCM010001210">
    <property type="protein sequence ID" value="KAF6158964.1"/>
    <property type="molecule type" value="Genomic_DNA"/>
</dbReference>
<dbReference type="SUPFAM" id="SSF52058">
    <property type="entry name" value="L domain-like"/>
    <property type="match status" value="1"/>
</dbReference>
<dbReference type="PANTHER" id="PTHR43880:SF40">
    <property type="entry name" value="ALCOHOL DEHYDROGENASE 2"/>
    <property type="match status" value="1"/>
</dbReference>
<evidence type="ECO:0000256" key="6">
    <source>
        <dbReference type="ARBA" id="ARBA00022833"/>
    </source>
</evidence>
<organism evidence="11 12">
    <name type="scientific">Kingdonia uniflora</name>
    <dbReference type="NCBI Taxonomy" id="39325"/>
    <lineage>
        <taxon>Eukaryota</taxon>
        <taxon>Viridiplantae</taxon>
        <taxon>Streptophyta</taxon>
        <taxon>Embryophyta</taxon>
        <taxon>Tracheophyta</taxon>
        <taxon>Spermatophyta</taxon>
        <taxon>Magnoliopsida</taxon>
        <taxon>Ranunculales</taxon>
        <taxon>Circaeasteraceae</taxon>
        <taxon>Kingdonia</taxon>
    </lineage>
</organism>
<dbReference type="InterPro" id="IPR032675">
    <property type="entry name" value="LRR_dom_sf"/>
</dbReference>
<dbReference type="PANTHER" id="PTHR43880">
    <property type="entry name" value="ALCOHOL DEHYDROGENASE"/>
    <property type="match status" value="1"/>
</dbReference>
<dbReference type="GO" id="GO:0004022">
    <property type="term" value="F:alcohol dehydrogenase (NAD+) activity"/>
    <property type="evidence" value="ECO:0007669"/>
    <property type="project" value="UniProtKB-EC"/>
</dbReference>
<evidence type="ECO:0000256" key="2">
    <source>
        <dbReference type="ARBA" id="ARBA00008072"/>
    </source>
</evidence>
<keyword evidence="5" id="KW-0479">Metal-binding</keyword>
<dbReference type="GO" id="GO:0005829">
    <property type="term" value="C:cytosol"/>
    <property type="evidence" value="ECO:0007669"/>
    <property type="project" value="TreeGrafter"/>
</dbReference>
<feature type="transmembrane region" description="Helical" evidence="10">
    <location>
        <begin position="175"/>
        <end position="196"/>
    </location>
</feature>
<dbReference type="SUPFAM" id="SSF51735">
    <property type="entry name" value="NAD(P)-binding Rossmann-fold domains"/>
    <property type="match status" value="1"/>
</dbReference>
<proteinExistence type="inferred from homology"/>
<reference evidence="11 12" key="1">
    <citation type="journal article" date="2020" name="IScience">
        <title>Genome Sequencing of the Endangered Kingdonia uniflora (Circaeasteraceae, Ranunculales) Reveals Potential Mechanisms of Evolutionary Specialization.</title>
        <authorList>
            <person name="Sun Y."/>
            <person name="Deng T."/>
            <person name="Zhang A."/>
            <person name="Moore M.J."/>
            <person name="Landis J.B."/>
            <person name="Lin N."/>
            <person name="Zhang H."/>
            <person name="Zhang X."/>
            <person name="Huang J."/>
            <person name="Zhang X."/>
            <person name="Sun H."/>
            <person name="Wang H."/>
        </authorList>
    </citation>
    <scope>NUCLEOTIDE SEQUENCE [LARGE SCALE GENOMIC DNA]</scope>
    <source>
        <strain evidence="11">TB1705</strain>
        <tissue evidence="11">Leaf</tissue>
    </source>
</reference>
<dbReference type="InterPro" id="IPR036291">
    <property type="entry name" value="NAD(P)-bd_dom_sf"/>
</dbReference>
<gene>
    <name evidence="11" type="ORF">GIB67_042045</name>
</gene>
<comment type="caution">
    <text evidence="11">The sequence shown here is derived from an EMBL/GenBank/DDBJ whole genome shotgun (WGS) entry which is preliminary data.</text>
</comment>
<evidence type="ECO:0000256" key="3">
    <source>
        <dbReference type="ARBA" id="ARBA00013190"/>
    </source>
</evidence>
<evidence type="ECO:0000256" key="4">
    <source>
        <dbReference type="ARBA" id="ARBA00022490"/>
    </source>
</evidence>
<evidence type="ECO:0000256" key="8">
    <source>
        <dbReference type="ARBA" id="ARBA00049164"/>
    </source>
</evidence>
<keyword evidence="10" id="KW-1133">Transmembrane helix</keyword>
<dbReference type="Gene3D" id="3.90.180.10">
    <property type="entry name" value="Medium-chain alcohol dehydrogenases, catalytic domain"/>
    <property type="match status" value="1"/>
</dbReference>
<keyword evidence="6" id="KW-0862">Zinc</keyword>
<keyword evidence="10" id="KW-0472">Membrane</keyword>
<name>A0A7J7MVU8_9MAGN</name>
<feature type="transmembrane region" description="Helical" evidence="10">
    <location>
        <begin position="101"/>
        <end position="123"/>
    </location>
</feature>
<dbReference type="Pfam" id="PF00560">
    <property type="entry name" value="LRR_1"/>
    <property type="match status" value="1"/>
</dbReference>
<dbReference type="GO" id="GO:0051903">
    <property type="term" value="F:S-(hydroxymethyl)glutathione dehydrogenase [NAD(P)+] activity"/>
    <property type="evidence" value="ECO:0007669"/>
    <property type="project" value="TreeGrafter"/>
</dbReference>
<dbReference type="EC" id="1.1.1.1" evidence="3"/>
<keyword evidence="10" id="KW-0812">Transmembrane</keyword>